<evidence type="ECO:0000256" key="1">
    <source>
        <dbReference type="ARBA" id="ARBA00022630"/>
    </source>
</evidence>
<reference evidence="7" key="1">
    <citation type="submission" date="2018-11" db="EMBL/GenBank/DDBJ databases">
        <authorList>
            <consortium name="Genoscope - CEA"/>
            <person name="William W."/>
        </authorList>
    </citation>
    <scope>NUCLEOTIDE SEQUENCE</scope>
</reference>
<dbReference type="PANTHER" id="PTHR43557:SF5">
    <property type="entry name" value="MONODEHYDROASCORBATE REDUCTASE 1, PEROXISOMAL"/>
    <property type="match status" value="1"/>
</dbReference>
<proteinExistence type="predicted"/>
<dbReference type="EMBL" id="LR031574">
    <property type="protein sequence ID" value="VDC99013.1"/>
    <property type="molecule type" value="Genomic_DNA"/>
</dbReference>
<keyword evidence="2" id="KW-0274">FAD</keyword>
<dbReference type="Proteomes" id="UP000694005">
    <property type="component" value="Chromosome A07"/>
</dbReference>
<gene>
    <name evidence="7" type="ORF">BRAA07T29813Z</name>
    <name evidence="6" type="ORF">BRAPAZ1V2_A07P23180.2</name>
</gene>
<dbReference type="EMBL" id="LS974623">
    <property type="protein sequence ID" value="CAG7902674.1"/>
    <property type="molecule type" value="Genomic_DNA"/>
</dbReference>
<sequence length="115" mass="12715">MSLWFSLNLWCMPRLFTADIATFYETYYTNKGVEIIKGTVASGFTAHPNGEVNEVQLKDGRSLEADIVIVGVGAKPLTSLFKGQVEEAKVELRPMPSSKQVSPMFTLLVTLLFSP</sequence>
<dbReference type="Gene3D" id="3.50.50.60">
    <property type="entry name" value="FAD/NAD(P)-binding domain"/>
    <property type="match status" value="2"/>
</dbReference>
<dbReference type="Pfam" id="PF07992">
    <property type="entry name" value="Pyr_redox_2"/>
    <property type="match status" value="1"/>
</dbReference>
<dbReference type="AlphaFoldDB" id="A0A3P6BEI3"/>
<feature type="chain" id="PRO_5039802485" description="FAD/NAD(P)-binding domain-containing protein" evidence="4">
    <location>
        <begin position="18"/>
        <end position="115"/>
    </location>
</feature>
<dbReference type="Gramene" id="A07p23180.2_BraZ1">
    <property type="protein sequence ID" value="A07p23180.2_BraZ1.CDS"/>
    <property type="gene ID" value="A07g23180.2_BraZ1"/>
</dbReference>
<organism evidence="7">
    <name type="scientific">Brassica campestris</name>
    <name type="common">Field mustard</name>
    <dbReference type="NCBI Taxonomy" id="3711"/>
    <lineage>
        <taxon>Eukaryota</taxon>
        <taxon>Viridiplantae</taxon>
        <taxon>Streptophyta</taxon>
        <taxon>Embryophyta</taxon>
        <taxon>Tracheophyta</taxon>
        <taxon>Spermatophyta</taxon>
        <taxon>Magnoliopsida</taxon>
        <taxon>eudicotyledons</taxon>
        <taxon>Gunneridae</taxon>
        <taxon>Pentapetalae</taxon>
        <taxon>rosids</taxon>
        <taxon>malvids</taxon>
        <taxon>Brassicales</taxon>
        <taxon>Brassicaceae</taxon>
        <taxon>Brassiceae</taxon>
        <taxon>Brassica</taxon>
    </lineage>
</organism>
<evidence type="ECO:0000256" key="2">
    <source>
        <dbReference type="ARBA" id="ARBA00022827"/>
    </source>
</evidence>
<dbReference type="GO" id="GO:0016491">
    <property type="term" value="F:oxidoreductase activity"/>
    <property type="evidence" value="ECO:0007669"/>
    <property type="project" value="UniProtKB-KW"/>
</dbReference>
<feature type="domain" description="FAD/NAD(P)-binding" evidence="5">
    <location>
        <begin position="11"/>
        <end position="92"/>
    </location>
</feature>
<dbReference type="InterPro" id="IPR036188">
    <property type="entry name" value="FAD/NAD-bd_sf"/>
</dbReference>
<keyword evidence="1" id="KW-0285">Flavoprotein</keyword>
<dbReference type="PANTHER" id="PTHR43557">
    <property type="entry name" value="APOPTOSIS-INDUCING FACTOR 1"/>
    <property type="match status" value="1"/>
</dbReference>
<keyword evidence="4" id="KW-0732">Signal</keyword>
<accession>A0A3P6BEI3</accession>
<evidence type="ECO:0000259" key="5">
    <source>
        <dbReference type="Pfam" id="PF07992"/>
    </source>
</evidence>
<keyword evidence="3" id="KW-0560">Oxidoreductase</keyword>
<evidence type="ECO:0000256" key="3">
    <source>
        <dbReference type="ARBA" id="ARBA00023002"/>
    </source>
</evidence>
<dbReference type="InterPro" id="IPR023753">
    <property type="entry name" value="FAD/NAD-binding_dom"/>
</dbReference>
<dbReference type="SUPFAM" id="SSF51905">
    <property type="entry name" value="FAD/NAD(P)-binding domain"/>
    <property type="match status" value="1"/>
</dbReference>
<name>A0A3P6BEI3_BRACM</name>
<evidence type="ECO:0000313" key="6">
    <source>
        <dbReference type="EMBL" id="CAG7902674.1"/>
    </source>
</evidence>
<protein>
    <recommendedName>
        <fullName evidence="5">FAD/NAD(P)-binding domain-containing protein</fullName>
    </recommendedName>
</protein>
<evidence type="ECO:0000256" key="4">
    <source>
        <dbReference type="SAM" id="SignalP"/>
    </source>
</evidence>
<dbReference type="InterPro" id="IPR050446">
    <property type="entry name" value="FAD-oxidoreductase/Apoptosis"/>
</dbReference>
<feature type="signal peptide" evidence="4">
    <location>
        <begin position="1"/>
        <end position="17"/>
    </location>
</feature>
<evidence type="ECO:0000313" key="7">
    <source>
        <dbReference type="EMBL" id="VDC99013.1"/>
    </source>
</evidence>